<evidence type="ECO:0000313" key="1">
    <source>
        <dbReference type="EMBL" id="CAI9963309.1"/>
    </source>
</evidence>
<dbReference type="EMBL" id="CAXDID020000057">
    <property type="protein sequence ID" value="CAL6008363.1"/>
    <property type="molecule type" value="Genomic_DNA"/>
</dbReference>
<gene>
    <name evidence="2" type="ORF">HINF_LOCUS21083</name>
    <name evidence="1" type="ORF">HINF_LOCUS50954</name>
</gene>
<accession>A0AA86UPQ0</accession>
<evidence type="ECO:0000313" key="2">
    <source>
        <dbReference type="EMBL" id="CAL6008363.1"/>
    </source>
</evidence>
<name>A0AA86UPQ0_9EUKA</name>
<protein>
    <submittedName>
        <fullName evidence="1">Uncharacterized protein</fullName>
    </submittedName>
</protein>
<keyword evidence="3" id="KW-1185">Reference proteome</keyword>
<reference evidence="1" key="1">
    <citation type="submission" date="2023-06" db="EMBL/GenBank/DDBJ databases">
        <authorList>
            <person name="Kurt Z."/>
        </authorList>
    </citation>
    <scope>NUCLEOTIDE SEQUENCE</scope>
</reference>
<dbReference type="AlphaFoldDB" id="A0AA86UPQ0"/>
<evidence type="ECO:0000313" key="3">
    <source>
        <dbReference type="Proteomes" id="UP001642409"/>
    </source>
</evidence>
<comment type="caution">
    <text evidence="1">The sequence shown here is derived from an EMBL/GenBank/DDBJ whole genome shotgun (WGS) entry which is preliminary data.</text>
</comment>
<reference evidence="2 3" key="2">
    <citation type="submission" date="2024-07" db="EMBL/GenBank/DDBJ databases">
        <authorList>
            <person name="Akdeniz Z."/>
        </authorList>
    </citation>
    <scope>NUCLEOTIDE SEQUENCE [LARGE SCALE GENOMIC DNA]</scope>
</reference>
<dbReference type="Proteomes" id="UP001642409">
    <property type="component" value="Unassembled WGS sequence"/>
</dbReference>
<dbReference type="EMBL" id="CATOUU010000967">
    <property type="protein sequence ID" value="CAI9963309.1"/>
    <property type="molecule type" value="Genomic_DNA"/>
</dbReference>
<proteinExistence type="predicted"/>
<sequence length="119" mass="13920">MIPYIDQFLEKIDSVNKLITIEDKINFQLQKLNYGAERLQLQVLIDLSNKIIENCKETAIEVPALLEVGWTMKQHYKQMDWLFFEQLGHRVAMLLNKGVITGNDEKRQAWCLLAAIEEQ</sequence>
<organism evidence="1">
    <name type="scientific">Hexamita inflata</name>
    <dbReference type="NCBI Taxonomy" id="28002"/>
    <lineage>
        <taxon>Eukaryota</taxon>
        <taxon>Metamonada</taxon>
        <taxon>Diplomonadida</taxon>
        <taxon>Hexamitidae</taxon>
        <taxon>Hexamitinae</taxon>
        <taxon>Hexamita</taxon>
    </lineage>
</organism>